<sequence length="18" mass="2048">MIRPFLANLPGEKAYSIK</sequence>
<evidence type="ECO:0000313" key="1">
    <source>
        <dbReference type="EMBL" id="AAA66906.1"/>
    </source>
</evidence>
<protein>
    <submittedName>
        <fullName evidence="1">Uncharacterized protein</fullName>
    </submittedName>
</protein>
<dbReference type="EMBL" id="J04849">
    <property type="protein sequence ID" value="AAA66906.1"/>
    <property type="molecule type" value="Genomic_DNA"/>
</dbReference>
<name>A2MYT8_YEASX</name>
<reference evidence="1" key="1">
    <citation type="journal article" date="1989" name="Cell">
        <title>A mutant with a defect in telomere elongation leads to senescence in yeast.</title>
        <authorList>
            <person name="Lundblad V."/>
            <person name="Szostak J.W."/>
        </authorList>
    </citation>
    <scope>NUCLEOTIDE SEQUENCE</scope>
</reference>
<organism evidence="1">
    <name type="scientific">Saccharomyces cerevisiae</name>
    <name type="common">Baker's yeast</name>
    <dbReference type="NCBI Taxonomy" id="4932"/>
    <lineage>
        <taxon>Eukaryota</taxon>
        <taxon>Fungi</taxon>
        <taxon>Dikarya</taxon>
        <taxon>Ascomycota</taxon>
        <taxon>Saccharomycotina</taxon>
        <taxon>Saccharomycetes</taxon>
        <taxon>Saccharomycetales</taxon>
        <taxon>Saccharomycetaceae</taxon>
        <taxon>Saccharomyces</taxon>
    </lineage>
</organism>
<accession>A2MYT8</accession>
<proteinExistence type="predicted"/>
<dbReference type="AlphaFoldDB" id="A2MYT8"/>